<evidence type="ECO:0000313" key="2">
    <source>
        <dbReference type="EMBL" id="MDM7853838.1"/>
    </source>
</evidence>
<evidence type="ECO:0000256" key="1">
    <source>
        <dbReference type="SAM" id="Phobius"/>
    </source>
</evidence>
<dbReference type="RefSeq" id="WP_289453354.1">
    <property type="nucleotide sequence ID" value="NZ_JAUCGQ010000001.1"/>
</dbReference>
<dbReference type="Proteomes" id="UP001529338">
    <property type="component" value="Unassembled WGS sequence"/>
</dbReference>
<organism evidence="2 3">
    <name type="scientific">Cellulomonas alba</name>
    <dbReference type="NCBI Taxonomy" id="3053467"/>
    <lineage>
        <taxon>Bacteria</taxon>
        <taxon>Bacillati</taxon>
        <taxon>Actinomycetota</taxon>
        <taxon>Actinomycetes</taxon>
        <taxon>Micrococcales</taxon>
        <taxon>Cellulomonadaceae</taxon>
        <taxon>Cellulomonas</taxon>
    </lineage>
</organism>
<keyword evidence="1" id="KW-0472">Membrane</keyword>
<dbReference type="Pfam" id="PF07332">
    <property type="entry name" value="Phage_holin_3_6"/>
    <property type="match status" value="1"/>
</dbReference>
<proteinExistence type="predicted"/>
<comment type="caution">
    <text evidence="2">The sequence shown here is derived from an EMBL/GenBank/DDBJ whole genome shotgun (WGS) entry which is preliminary data.</text>
</comment>
<name>A0ABT7SCC7_9CELL</name>
<keyword evidence="1" id="KW-0812">Transmembrane</keyword>
<keyword evidence="3" id="KW-1185">Reference proteome</keyword>
<accession>A0ABT7SCC7</accession>
<dbReference type="EMBL" id="JAUCGQ010000001">
    <property type="protein sequence ID" value="MDM7853838.1"/>
    <property type="molecule type" value="Genomic_DNA"/>
</dbReference>
<sequence>MTAGPDPVAPGRTTTSSASTGELFGAVTRDLSTLIRQEIELAKAEATQSARNAGRGVGMFGGAGVAVHLALIFVSLALWWALGDPVGLGWSGVIVAVLWAIVAAVLALRGRTELRRVQGLPRTADTVKKIPHALQGHEEENS</sequence>
<feature type="transmembrane region" description="Helical" evidence="1">
    <location>
        <begin position="57"/>
        <end position="82"/>
    </location>
</feature>
<protein>
    <submittedName>
        <fullName evidence="2">Phage holin family protein</fullName>
    </submittedName>
</protein>
<evidence type="ECO:0000313" key="3">
    <source>
        <dbReference type="Proteomes" id="UP001529338"/>
    </source>
</evidence>
<gene>
    <name evidence="2" type="ORF">QRT04_02745</name>
</gene>
<reference evidence="2 3" key="1">
    <citation type="submission" date="2023-06" db="EMBL/GenBank/DDBJ databases">
        <title>Cellulomonas sp. MW4 Whole genome sequence.</title>
        <authorList>
            <person name="Park S."/>
        </authorList>
    </citation>
    <scope>NUCLEOTIDE SEQUENCE [LARGE SCALE GENOMIC DNA]</scope>
    <source>
        <strain evidence="2 3">MW4</strain>
    </source>
</reference>
<feature type="transmembrane region" description="Helical" evidence="1">
    <location>
        <begin position="88"/>
        <end position="108"/>
    </location>
</feature>
<dbReference type="InterPro" id="IPR009937">
    <property type="entry name" value="Phage_holin_3_6"/>
</dbReference>
<keyword evidence="1" id="KW-1133">Transmembrane helix</keyword>